<evidence type="ECO:0000256" key="5">
    <source>
        <dbReference type="PIRNR" id="PIRNR006250"/>
    </source>
</evidence>
<dbReference type="GO" id="GO:0034213">
    <property type="term" value="P:quinolinate catabolic process"/>
    <property type="evidence" value="ECO:0007669"/>
    <property type="project" value="TreeGrafter"/>
</dbReference>
<feature type="domain" description="Quinolinate phosphoribosyl transferase N-terminal" evidence="7">
    <location>
        <begin position="21"/>
        <end position="104"/>
    </location>
</feature>
<dbReference type="GO" id="GO:0009435">
    <property type="term" value="P:NAD+ biosynthetic process"/>
    <property type="evidence" value="ECO:0007669"/>
    <property type="project" value="InterPro"/>
</dbReference>
<dbReference type="InterPro" id="IPR022412">
    <property type="entry name" value="Quinolinate_PRibosylTrfase_N"/>
</dbReference>
<dbReference type="Gene3D" id="3.20.20.70">
    <property type="entry name" value="Aldolase class I"/>
    <property type="match status" value="1"/>
</dbReference>
<dbReference type="SUPFAM" id="SSF54675">
    <property type="entry name" value="Nicotinate/Quinolinate PRTase N-terminal domain-like"/>
    <property type="match status" value="1"/>
</dbReference>
<feature type="domain" description="Quinolinate phosphoribosyl transferase C-terminal" evidence="6">
    <location>
        <begin position="107"/>
        <end position="276"/>
    </location>
</feature>
<dbReference type="Proteomes" id="UP000009336">
    <property type="component" value="Unassembled WGS sequence"/>
</dbReference>
<dbReference type="PATRIC" id="fig|1141662.3.peg.3838"/>
<dbReference type="InterPro" id="IPR036068">
    <property type="entry name" value="Nicotinate_pribotase-like_C"/>
</dbReference>
<sequence>MIYLPDSLIDQLLLDDIQYGDLTTRSLGLQTQQGTMTFTSKQGGCVSGIAIAARMLGKLGIDYQCHYRDGEVVDTNSCLIAASGTIEALHQGWKAVQNVLEWCCGVSHYTHQMVAILKQYQPTAQLACTRKTVPGTKFLALTAIIAGGAIIHRAGSAESILLFTNHRNCLSVPDDWSSHVQTLRIAAPEKQIIVEADNSEQALLAIEAGADIIQLDKFNPRHVRELQQEIRDRNSSCRLSVAGGINLQTIEDYAQTGVSLFVTSAPYYAPPRDIKVQIFTQKTS</sequence>
<evidence type="ECO:0000256" key="2">
    <source>
        <dbReference type="ARBA" id="ARBA00019205"/>
    </source>
</evidence>
<evidence type="ECO:0000256" key="4">
    <source>
        <dbReference type="ARBA" id="ARBA00022679"/>
    </source>
</evidence>
<evidence type="ECO:0000259" key="7">
    <source>
        <dbReference type="Pfam" id="PF02749"/>
    </source>
</evidence>
<dbReference type="InterPro" id="IPR013785">
    <property type="entry name" value="Aldolase_TIM"/>
</dbReference>
<dbReference type="PIRSF" id="PIRSF006250">
    <property type="entry name" value="NadC_ModD"/>
    <property type="match status" value="1"/>
</dbReference>
<comment type="similarity">
    <text evidence="1 5">Belongs to the NadC/ModD family.</text>
</comment>
<comment type="caution">
    <text evidence="8">The sequence shown here is derived from an EMBL/GenBank/DDBJ whole genome shotgun (WGS) entry which is preliminary data.</text>
</comment>
<dbReference type="GO" id="GO:0005737">
    <property type="term" value="C:cytoplasm"/>
    <property type="evidence" value="ECO:0007669"/>
    <property type="project" value="TreeGrafter"/>
</dbReference>
<keyword evidence="9" id="KW-1185">Reference proteome</keyword>
<dbReference type="InterPro" id="IPR027277">
    <property type="entry name" value="NadC/ModD"/>
</dbReference>
<keyword evidence="3 5" id="KW-0328">Glycosyltransferase</keyword>
<dbReference type="eggNOG" id="COG0157">
    <property type="taxonomic scope" value="Bacteria"/>
</dbReference>
<accession>K8W9U2</accession>
<dbReference type="EMBL" id="AKKL01000054">
    <property type="protein sequence ID" value="EKT52970.1"/>
    <property type="molecule type" value="Genomic_DNA"/>
</dbReference>
<dbReference type="Pfam" id="PF01729">
    <property type="entry name" value="QRPTase_C"/>
    <property type="match status" value="1"/>
</dbReference>
<reference evidence="8 9" key="1">
    <citation type="journal article" date="2012" name="BMC Genomics">
        <title>Comparative genomics of bacteria in the genus Providencia isolated from wild Drosophila melanogaster.</title>
        <authorList>
            <person name="Galac M.R."/>
            <person name="Lazzaro B.P."/>
        </authorList>
    </citation>
    <scope>NUCLEOTIDE SEQUENCE [LARGE SCALE GENOMIC DNA]</scope>
    <source>
        <strain evidence="8 9">DSM 19968</strain>
    </source>
</reference>
<dbReference type="PANTHER" id="PTHR32179">
    <property type="entry name" value="NICOTINATE-NUCLEOTIDE PYROPHOSPHORYLASE [CARBOXYLATING]"/>
    <property type="match status" value="1"/>
</dbReference>
<evidence type="ECO:0000256" key="1">
    <source>
        <dbReference type="ARBA" id="ARBA00009400"/>
    </source>
</evidence>
<dbReference type="Pfam" id="PF02749">
    <property type="entry name" value="QRPTase_N"/>
    <property type="match status" value="1"/>
</dbReference>
<dbReference type="SUPFAM" id="SSF51690">
    <property type="entry name" value="Nicotinate/Quinolinate PRTase C-terminal domain-like"/>
    <property type="match status" value="1"/>
</dbReference>
<dbReference type="OrthoDB" id="8216773at2"/>
<dbReference type="GO" id="GO:0004514">
    <property type="term" value="F:nicotinate-nucleotide diphosphorylase (carboxylating) activity"/>
    <property type="evidence" value="ECO:0007669"/>
    <property type="project" value="InterPro"/>
</dbReference>
<dbReference type="InterPro" id="IPR037128">
    <property type="entry name" value="Quinolinate_PRibosylTase_N_sf"/>
</dbReference>
<dbReference type="NCBIfam" id="TIGR01334">
    <property type="entry name" value="modD"/>
    <property type="match status" value="1"/>
</dbReference>
<dbReference type="AlphaFoldDB" id="K8W9U2"/>
<dbReference type="HOGENOM" id="CLU_039622_2_1_6"/>
<evidence type="ECO:0000256" key="3">
    <source>
        <dbReference type="ARBA" id="ARBA00022676"/>
    </source>
</evidence>
<evidence type="ECO:0000259" key="6">
    <source>
        <dbReference type="Pfam" id="PF01729"/>
    </source>
</evidence>
<organism evidence="8 9">
    <name type="scientific">Providencia burhodogranariea DSM 19968</name>
    <dbReference type="NCBI Taxonomy" id="1141662"/>
    <lineage>
        <taxon>Bacteria</taxon>
        <taxon>Pseudomonadati</taxon>
        <taxon>Pseudomonadota</taxon>
        <taxon>Gammaproteobacteria</taxon>
        <taxon>Enterobacterales</taxon>
        <taxon>Morganellaceae</taxon>
        <taxon>Providencia</taxon>
    </lineage>
</organism>
<evidence type="ECO:0000313" key="9">
    <source>
        <dbReference type="Proteomes" id="UP000009336"/>
    </source>
</evidence>
<proteinExistence type="inferred from homology"/>
<dbReference type="Gene3D" id="3.90.1170.20">
    <property type="entry name" value="Quinolinate phosphoribosyl transferase, N-terminal domain"/>
    <property type="match status" value="1"/>
</dbReference>
<keyword evidence="4 5" id="KW-0808">Transferase</keyword>
<dbReference type="STRING" id="1141662.OOA_18894"/>
<dbReference type="InterPro" id="IPR002638">
    <property type="entry name" value="Quinolinate_PRibosylTrfase_C"/>
</dbReference>
<dbReference type="CDD" id="cd01573">
    <property type="entry name" value="modD_like"/>
    <property type="match status" value="1"/>
</dbReference>
<dbReference type="RefSeq" id="WP_008913743.1">
    <property type="nucleotide sequence ID" value="NZ_KB233227.1"/>
</dbReference>
<dbReference type="FunFam" id="3.20.20.70:FF:000030">
    <property type="entry name" value="Nicotinate-nucleotide pyrophosphorylase, carboxylating"/>
    <property type="match status" value="1"/>
</dbReference>
<protein>
    <recommendedName>
        <fullName evidence="2">Putative pyrophosphorylase ModD</fullName>
    </recommendedName>
</protein>
<dbReference type="PANTHER" id="PTHR32179:SF4">
    <property type="entry name" value="PYROPHOSPHORYLASE MODD-RELATED"/>
    <property type="match status" value="1"/>
</dbReference>
<dbReference type="InterPro" id="IPR006242">
    <property type="entry name" value="ModD"/>
</dbReference>
<gene>
    <name evidence="8" type="ORF">OOA_18894</name>
</gene>
<name>K8W9U2_9GAMM</name>
<evidence type="ECO:0000313" key="8">
    <source>
        <dbReference type="EMBL" id="EKT52970.1"/>
    </source>
</evidence>